<dbReference type="EMBL" id="DVOT01000217">
    <property type="protein sequence ID" value="HIV28682.1"/>
    <property type="molecule type" value="Genomic_DNA"/>
</dbReference>
<reference evidence="1" key="2">
    <citation type="journal article" date="2021" name="PeerJ">
        <title>Extensive microbial diversity within the chicken gut microbiome revealed by metagenomics and culture.</title>
        <authorList>
            <person name="Gilroy R."/>
            <person name="Ravi A."/>
            <person name="Getino M."/>
            <person name="Pursley I."/>
            <person name="Horton D.L."/>
            <person name="Alikhan N.F."/>
            <person name="Baker D."/>
            <person name="Gharbi K."/>
            <person name="Hall N."/>
            <person name="Watson M."/>
            <person name="Adriaenssens E.M."/>
            <person name="Foster-Nyarko E."/>
            <person name="Jarju S."/>
            <person name="Secka A."/>
            <person name="Antonio M."/>
            <person name="Oren A."/>
            <person name="Chaudhuri R.R."/>
            <person name="La Ragione R."/>
            <person name="Hildebrand F."/>
            <person name="Pallen M.J."/>
        </authorList>
    </citation>
    <scope>NUCLEOTIDE SEQUENCE</scope>
    <source>
        <strain evidence="1">CHK183-6373</strain>
    </source>
</reference>
<reference evidence="1" key="1">
    <citation type="submission" date="2020-10" db="EMBL/GenBank/DDBJ databases">
        <authorList>
            <person name="Gilroy R."/>
        </authorList>
    </citation>
    <scope>NUCLEOTIDE SEQUENCE</scope>
    <source>
        <strain evidence="1">CHK183-6373</strain>
    </source>
</reference>
<dbReference type="Proteomes" id="UP000886884">
    <property type="component" value="Unassembled WGS sequence"/>
</dbReference>
<name>A0A9D1P9U7_9FIRM</name>
<sequence length="339" mass="39123">MRRTLRKFPEMQLFGTPVQIHFARQLMGQLACQRAQATSACESLAAVRCGSDAHALAKWYITHVFHHQKRATWWIANREYLLCPWFIEEYLRAYRPGRHAAADEPACVAAVWEEAMLRPAKARFRGAVEVHALPNAGKEETGQILVRYEMNPELSRVARGAKLRWDHARTAYVRTVDECAMPLVDRAAEVCAKLLTAGFRVLALDASVREKALSGTYAREYPRWIRRGKNPFTLEFLYTHNPWLHERVRSLGARWSGQAMEVNWMLTEETQEFAQLYNFRITEDAQEIFERWHRTVKNARIWEETGAEEALLPALDGDALAERLCARIEIPEDLRDDDG</sequence>
<comment type="caution">
    <text evidence="1">The sequence shown here is derived from an EMBL/GenBank/DDBJ whole genome shotgun (WGS) entry which is preliminary data.</text>
</comment>
<evidence type="ECO:0000313" key="2">
    <source>
        <dbReference type="Proteomes" id="UP000886884"/>
    </source>
</evidence>
<evidence type="ECO:0000313" key="1">
    <source>
        <dbReference type="EMBL" id="HIV28682.1"/>
    </source>
</evidence>
<gene>
    <name evidence="1" type="ORF">IAA64_11960</name>
</gene>
<accession>A0A9D1P9U7</accession>
<dbReference type="AlphaFoldDB" id="A0A9D1P9U7"/>
<organism evidence="1 2">
    <name type="scientific">Candidatus Ornithocaccomicrobium faecavium</name>
    <dbReference type="NCBI Taxonomy" id="2840890"/>
    <lineage>
        <taxon>Bacteria</taxon>
        <taxon>Bacillati</taxon>
        <taxon>Bacillota</taxon>
        <taxon>Clostridia</taxon>
        <taxon>Candidatus Ornithocaccomicrobium</taxon>
    </lineage>
</organism>
<proteinExistence type="predicted"/>
<protein>
    <submittedName>
        <fullName evidence="1">Uncharacterized protein</fullName>
    </submittedName>
</protein>